<evidence type="ECO:0000313" key="1">
    <source>
        <dbReference type="EnsemblMetazoa" id="RPRC007697-PA"/>
    </source>
</evidence>
<dbReference type="SUPFAM" id="SSF56219">
    <property type="entry name" value="DNase I-like"/>
    <property type="match status" value="1"/>
</dbReference>
<dbReference type="Gene3D" id="3.60.10.10">
    <property type="entry name" value="Endonuclease/exonuclease/phosphatase"/>
    <property type="match status" value="1"/>
</dbReference>
<protein>
    <recommendedName>
        <fullName evidence="3">Endonuclease/exonuclease/phosphatase domain-containing protein</fullName>
    </recommendedName>
</protein>
<evidence type="ECO:0000313" key="2">
    <source>
        <dbReference type="Proteomes" id="UP000015103"/>
    </source>
</evidence>
<dbReference type="VEuPathDB" id="VectorBase:RPRC007697"/>
<dbReference type="HOGENOM" id="CLU_1322363_0_0_1"/>
<name>T1HUH7_RHOPR</name>
<dbReference type="EMBL" id="ACPB03005504">
    <property type="status" value="NOT_ANNOTATED_CDS"/>
    <property type="molecule type" value="Genomic_DNA"/>
</dbReference>
<proteinExistence type="predicted"/>
<dbReference type="AlphaFoldDB" id="T1HUH7"/>
<dbReference type="InterPro" id="IPR036691">
    <property type="entry name" value="Endo/exonu/phosph_ase_sf"/>
</dbReference>
<evidence type="ECO:0008006" key="3">
    <source>
        <dbReference type="Google" id="ProtNLM"/>
    </source>
</evidence>
<keyword evidence="2" id="KW-1185">Reference proteome</keyword>
<dbReference type="Proteomes" id="UP000015103">
    <property type="component" value="Unassembled WGS sequence"/>
</dbReference>
<sequence>MGDFNARVGNLDYSDEQVFFETKLEWPRFSYDNNLNKRGTLLLEMMDSLNFEVCNGRTKSDRPAHFTYISTVGKSLIDMVWVNDSALKLINDLEVIDCFDYSQHKALYLKLDVPSASVILSGISVHYKDYSMIKWDPNKVDHFKYCLQAYDNIYYNSSDPDNLYINFLLTLQQVARDCEMFRVCKELSYVNYSKPKPWFDSDCNNIIP</sequence>
<organism evidence="1 2">
    <name type="scientific">Rhodnius prolixus</name>
    <name type="common">Triatomid bug</name>
    <dbReference type="NCBI Taxonomy" id="13249"/>
    <lineage>
        <taxon>Eukaryota</taxon>
        <taxon>Metazoa</taxon>
        <taxon>Ecdysozoa</taxon>
        <taxon>Arthropoda</taxon>
        <taxon>Hexapoda</taxon>
        <taxon>Insecta</taxon>
        <taxon>Pterygota</taxon>
        <taxon>Neoptera</taxon>
        <taxon>Paraneoptera</taxon>
        <taxon>Hemiptera</taxon>
        <taxon>Heteroptera</taxon>
        <taxon>Panheteroptera</taxon>
        <taxon>Cimicomorpha</taxon>
        <taxon>Reduviidae</taxon>
        <taxon>Triatominae</taxon>
        <taxon>Rhodnius</taxon>
    </lineage>
</organism>
<dbReference type="EMBL" id="ACPB03005505">
    <property type="status" value="NOT_ANNOTATED_CDS"/>
    <property type="molecule type" value="Genomic_DNA"/>
</dbReference>
<dbReference type="InParanoid" id="T1HUH7"/>
<accession>T1HUH7</accession>
<reference evidence="1" key="1">
    <citation type="submission" date="2015-05" db="UniProtKB">
        <authorList>
            <consortium name="EnsemblMetazoa"/>
        </authorList>
    </citation>
    <scope>IDENTIFICATION</scope>
</reference>
<dbReference type="EnsemblMetazoa" id="RPRC007697-RA">
    <property type="protein sequence ID" value="RPRC007697-PA"/>
    <property type="gene ID" value="RPRC007697"/>
</dbReference>